<evidence type="ECO:0000256" key="10">
    <source>
        <dbReference type="ARBA" id="ARBA00023136"/>
    </source>
</evidence>
<feature type="transmembrane region" description="Helical" evidence="13">
    <location>
        <begin position="885"/>
        <end position="905"/>
    </location>
</feature>
<keyword evidence="10 13" id="KW-0472">Membrane</keyword>
<keyword evidence="12" id="KW-0325">Glycoprotein</keyword>
<evidence type="ECO:0000256" key="8">
    <source>
        <dbReference type="ARBA" id="ARBA00022737"/>
    </source>
</evidence>
<keyword evidence="6 13" id="KW-0812">Transmembrane</keyword>
<dbReference type="InterPro" id="IPR055414">
    <property type="entry name" value="LRR_R13L4/SHOC2-like"/>
</dbReference>
<feature type="signal peptide" evidence="14">
    <location>
        <begin position="1"/>
        <end position="19"/>
    </location>
</feature>
<keyword evidence="7 14" id="KW-0732">Signal</keyword>
<dbReference type="PANTHER" id="PTHR48052">
    <property type="entry name" value="UNNAMED PRODUCT"/>
    <property type="match status" value="1"/>
</dbReference>
<dbReference type="Pfam" id="PF23598">
    <property type="entry name" value="LRR_14"/>
    <property type="match status" value="1"/>
</dbReference>
<dbReference type="InterPro" id="IPR001611">
    <property type="entry name" value="Leu-rich_rpt"/>
</dbReference>
<dbReference type="GO" id="GO:0005886">
    <property type="term" value="C:plasma membrane"/>
    <property type="evidence" value="ECO:0007669"/>
    <property type="project" value="UniProtKB-SubCell"/>
</dbReference>
<evidence type="ECO:0000256" key="1">
    <source>
        <dbReference type="ARBA" id="ARBA00004251"/>
    </source>
</evidence>
<evidence type="ECO:0000259" key="15">
    <source>
        <dbReference type="Pfam" id="PF08263"/>
    </source>
</evidence>
<feature type="chain" id="PRO_5026870878" evidence="14">
    <location>
        <begin position="20"/>
        <end position="944"/>
    </location>
</feature>
<dbReference type="SUPFAM" id="SSF52058">
    <property type="entry name" value="L domain-like"/>
    <property type="match status" value="3"/>
</dbReference>
<dbReference type="SMART" id="SM00369">
    <property type="entry name" value="LRR_TYP"/>
    <property type="match status" value="12"/>
</dbReference>
<comment type="subcellular location">
    <subcellularLocation>
        <location evidence="1">Cell membrane</location>
        <topology evidence="1">Single-pass type I membrane protein</topology>
    </subcellularLocation>
</comment>
<keyword evidence="9 13" id="KW-1133">Transmembrane helix</keyword>
<keyword evidence="17" id="KW-1185">Reference proteome</keyword>
<dbReference type="Gene3D" id="3.80.10.10">
    <property type="entry name" value="Ribonuclease Inhibitor"/>
    <property type="match status" value="5"/>
</dbReference>
<protein>
    <submittedName>
        <fullName evidence="18">LRR receptor-like serine/threonine-protein kinase GSO1 isoform X3</fullName>
    </submittedName>
</protein>
<feature type="domain" description="Disease resistance R13L4/SHOC-2-like LRR" evidence="16">
    <location>
        <begin position="108"/>
        <end position="298"/>
    </location>
</feature>
<dbReference type="FunFam" id="3.80.10.10:FF:000111">
    <property type="entry name" value="LRR receptor-like serine/threonine-protein kinase ERECTA"/>
    <property type="match status" value="1"/>
</dbReference>
<evidence type="ECO:0000256" key="12">
    <source>
        <dbReference type="ARBA" id="ARBA00023180"/>
    </source>
</evidence>
<dbReference type="InterPro" id="IPR003591">
    <property type="entry name" value="Leu-rich_rpt_typical-subtyp"/>
</dbReference>
<dbReference type="GeneID" id="110415385"/>
<organism evidence="17 18">
    <name type="scientific">Herrania umbratica</name>
    <dbReference type="NCBI Taxonomy" id="108875"/>
    <lineage>
        <taxon>Eukaryota</taxon>
        <taxon>Viridiplantae</taxon>
        <taxon>Streptophyta</taxon>
        <taxon>Embryophyta</taxon>
        <taxon>Tracheophyta</taxon>
        <taxon>Spermatophyta</taxon>
        <taxon>Magnoliopsida</taxon>
        <taxon>eudicotyledons</taxon>
        <taxon>Gunneridae</taxon>
        <taxon>Pentapetalae</taxon>
        <taxon>rosids</taxon>
        <taxon>malvids</taxon>
        <taxon>Malvales</taxon>
        <taxon>Malvaceae</taxon>
        <taxon>Byttnerioideae</taxon>
        <taxon>Herrania</taxon>
    </lineage>
</organism>
<keyword evidence="3" id="KW-1003">Cell membrane</keyword>
<evidence type="ECO:0000256" key="14">
    <source>
        <dbReference type="SAM" id="SignalP"/>
    </source>
</evidence>
<feature type="domain" description="Leucine-rich repeat-containing N-terminal plant-type" evidence="15">
    <location>
        <begin position="34"/>
        <end position="71"/>
    </location>
</feature>
<evidence type="ECO:0000256" key="4">
    <source>
        <dbReference type="ARBA" id="ARBA00022553"/>
    </source>
</evidence>
<sequence length="944" mass="101335">MGKFTALGLVLAVLCVITGEYICTGDSHLANCSKPDLEALFDFKSGLNDPENTLSSWQGSNCCQWNGIGCNNSTGAVIMIDLHNPYPINSESSSRYSFWNLSGDISPSLLKLKSLQYLDLSLNTFNDISIPEFLGSFKNMRYLNLSKAGFTGVIPASLGNLSSLQFLDVSSEFGSLSSDSLEWVAGLVSLKHLAMNEVDLSLIGSGWVGMLSRLSFLNELHLSGCQISGSISFLNPVNLTSLSVLDLSVNSFSSGFPAWVVNISSLTYVDLSYCGLAGRIPLGVGELPNLQYLNLAGNSNLSASCYQLLRRSWKKIEVLNLASNKINGKLPASIGNMTSLTNFDLFDNNVEGGIPSFIGKLCSLKSFDLSGNNLTGSLPQFLEGVQDCVSNMPLPNLMYLRLSNNHLGGTLPEWIGQLQNLIELSLNYNLLEGSIPASLGQLSNLTDLGLGGNELNGTVPDSFGLLSGLSTFDVSSNHLTGFISEAHFSKLNVDFSSNLFEGPIPVPTVEIELLDLSNNQLSGPIPQNMSESMPNLIFLSLSGNQLTGGIPNTIGEMLSLQVIDLSRNKLDGSIPPSIGNCSYLKVLDLRDNYLSGVIPDTLGQLLQLQSLHLNNNNLTGSIPPSFKSLSSLETLDLGNNRLSGNIPLWIGDGFPALRILSLRSNAFSGEIPSKLSNLSSLQILDLAENNLTGSIPASLGDLKAIAKEQNIIQYLLYGKYKGLYYEESTIIILKGQTQKFTKTLSLVTSIDLSGNKLNGDFPEALTKLSGLVVLNLSRNHITGDIPGNISDLHQLSSLDLSSNNLSGAIPSGLSSLSFLAYLNLSNNYFSGAIPYVGHLTTFDASSFSGNPGLCGAPLTINCENNGFDRGGTVEGGSGEEIIDQWFYLSVGLGFAAGILVPLLIISTRKPWVDSYFGLVEKIIDISGLRNIATERQKNGNVRRN</sequence>
<name>A0A6J1A6D9_9ROSI</name>
<keyword evidence="11" id="KW-0675">Receptor</keyword>
<evidence type="ECO:0000259" key="16">
    <source>
        <dbReference type="Pfam" id="PF23598"/>
    </source>
</evidence>
<evidence type="ECO:0000256" key="13">
    <source>
        <dbReference type="SAM" id="Phobius"/>
    </source>
</evidence>
<dbReference type="Pfam" id="PF00560">
    <property type="entry name" value="LRR_1"/>
    <property type="match status" value="7"/>
</dbReference>
<evidence type="ECO:0000256" key="9">
    <source>
        <dbReference type="ARBA" id="ARBA00022989"/>
    </source>
</evidence>
<proteinExistence type="inferred from homology"/>
<dbReference type="RefSeq" id="XP_021282702.1">
    <property type="nucleotide sequence ID" value="XM_021427027.1"/>
</dbReference>
<gene>
    <name evidence="18" type="primary">LOC110415385</name>
</gene>
<dbReference type="PROSITE" id="PS51450">
    <property type="entry name" value="LRR"/>
    <property type="match status" value="1"/>
</dbReference>
<dbReference type="FunFam" id="3.80.10.10:FF:000383">
    <property type="entry name" value="Leucine-rich repeat receptor protein kinase EMS1"/>
    <property type="match status" value="1"/>
</dbReference>
<dbReference type="FunFam" id="3.80.10.10:FF:000041">
    <property type="entry name" value="LRR receptor-like serine/threonine-protein kinase ERECTA"/>
    <property type="match status" value="1"/>
</dbReference>
<dbReference type="GO" id="GO:0007165">
    <property type="term" value="P:signal transduction"/>
    <property type="evidence" value="ECO:0007669"/>
    <property type="project" value="UniProtKB-ARBA"/>
</dbReference>
<keyword evidence="4" id="KW-0597">Phosphoprotein</keyword>
<keyword evidence="8" id="KW-0677">Repeat</keyword>
<comment type="similarity">
    <text evidence="2">Belongs to the RLP family.</text>
</comment>
<evidence type="ECO:0000256" key="7">
    <source>
        <dbReference type="ARBA" id="ARBA00022729"/>
    </source>
</evidence>
<evidence type="ECO:0000256" key="5">
    <source>
        <dbReference type="ARBA" id="ARBA00022614"/>
    </source>
</evidence>
<dbReference type="AlphaFoldDB" id="A0A6J1A6D9"/>
<dbReference type="Pfam" id="PF08263">
    <property type="entry name" value="LRRNT_2"/>
    <property type="match status" value="1"/>
</dbReference>
<reference evidence="18" key="1">
    <citation type="submission" date="2025-08" db="UniProtKB">
        <authorList>
            <consortium name="RefSeq"/>
        </authorList>
    </citation>
    <scope>IDENTIFICATION</scope>
    <source>
        <tissue evidence="18">Leaf</tissue>
    </source>
</reference>
<evidence type="ECO:0000256" key="6">
    <source>
        <dbReference type="ARBA" id="ARBA00022692"/>
    </source>
</evidence>
<evidence type="ECO:0000256" key="2">
    <source>
        <dbReference type="ARBA" id="ARBA00009592"/>
    </source>
</evidence>
<dbReference type="FunFam" id="3.80.10.10:FF:000095">
    <property type="entry name" value="LRR receptor-like serine/threonine-protein kinase GSO1"/>
    <property type="match status" value="1"/>
</dbReference>
<dbReference type="PRINTS" id="PR00019">
    <property type="entry name" value="LEURICHRPT"/>
</dbReference>
<evidence type="ECO:0000256" key="11">
    <source>
        <dbReference type="ARBA" id="ARBA00023170"/>
    </source>
</evidence>
<evidence type="ECO:0000313" key="17">
    <source>
        <dbReference type="Proteomes" id="UP000504621"/>
    </source>
</evidence>
<evidence type="ECO:0000256" key="3">
    <source>
        <dbReference type="ARBA" id="ARBA00022475"/>
    </source>
</evidence>
<keyword evidence="5" id="KW-0433">Leucine-rich repeat</keyword>
<accession>A0A6J1A6D9</accession>
<dbReference type="Proteomes" id="UP000504621">
    <property type="component" value="Unplaced"/>
</dbReference>
<evidence type="ECO:0000313" key="18">
    <source>
        <dbReference type="RefSeq" id="XP_021282702.1"/>
    </source>
</evidence>
<dbReference type="InterPro" id="IPR032675">
    <property type="entry name" value="LRR_dom_sf"/>
</dbReference>
<dbReference type="Pfam" id="PF13855">
    <property type="entry name" value="LRR_8"/>
    <property type="match status" value="3"/>
</dbReference>
<dbReference type="InterPro" id="IPR013210">
    <property type="entry name" value="LRR_N_plant-typ"/>
</dbReference>
<dbReference type="PANTHER" id="PTHR48052:SF8">
    <property type="entry name" value="LRR RECEPTOR-LIKE SERINE_THREONINE-PROTEIN KINASE FLS2"/>
    <property type="match status" value="1"/>
</dbReference>